<evidence type="ECO:0000256" key="3">
    <source>
        <dbReference type="ARBA" id="ARBA00023125"/>
    </source>
</evidence>
<dbReference type="Proteomes" id="UP001212823">
    <property type="component" value="Unassembled WGS sequence"/>
</dbReference>
<dbReference type="Pfam" id="PF01420">
    <property type="entry name" value="Methylase_S"/>
    <property type="match status" value="1"/>
</dbReference>
<reference evidence="5" key="1">
    <citation type="submission" date="2023-01" db="EMBL/GenBank/DDBJ databases">
        <title>Human gut microbiome strain richness.</title>
        <authorList>
            <person name="Chen-Liaw A."/>
        </authorList>
    </citation>
    <scope>NUCLEOTIDE SEQUENCE</scope>
    <source>
        <strain evidence="5">1001283st1_D2_1001283B150209_150212</strain>
    </source>
</reference>
<dbReference type="RefSeq" id="WP_306791054.1">
    <property type="nucleotide sequence ID" value="NZ_JAQLYE010000019.1"/>
</dbReference>
<proteinExistence type="inferred from homology"/>
<sequence length="130" mass="15427">MADVDKTAYNIVPPNSFAYNPARINVGSIGYYAGTENVIVSSLYEVFQTADYVEDGFLWHWFKSTHFPKWIERLQEGSVRLYFYYDKLIQCEMKMPTLEEQKKIGKYFDNLDHLITLHQRQHKLHLNMLL</sequence>
<evidence type="ECO:0000259" key="4">
    <source>
        <dbReference type="Pfam" id="PF01420"/>
    </source>
</evidence>
<organism evidence="5 6">
    <name type="scientific">Agathobacter rectalis</name>
    <dbReference type="NCBI Taxonomy" id="39491"/>
    <lineage>
        <taxon>Bacteria</taxon>
        <taxon>Bacillati</taxon>
        <taxon>Bacillota</taxon>
        <taxon>Clostridia</taxon>
        <taxon>Lachnospirales</taxon>
        <taxon>Lachnospiraceae</taxon>
        <taxon>Agathobacter</taxon>
    </lineage>
</organism>
<keyword evidence="3" id="KW-0238">DNA-binding</keyword>
<evidence type="ECO:0000313" key="5">
    <source>
        <dbReference type="EMBL" id="MDB8018532.1"/>
    </source>
</evidence>
<dbReference type="InterPro" id="IPR000055">
    <property type="entry name" value="Restrct_endonuc_typeI_TRD"/>
</dbReference>
<dbReference type="PANTHER" id="PTHR30408:SF12">
    <property type="entry name" value="TYPE I RESTRICTION ENZYME MJAVIII SPECIFICITY SUBUNIT"/>
    <property type="match status" value="1"/>
</dbReference>
<dbReference type="CDD" id="cd16961">
    <property type="entry name" value="RMtype1_S_TRD-CR_like"/>
    <property type="match status" value="1"/>
</dbReference>
<comment type="similarity">
    <text evidence="1">Belongs to the type-I restriction system S methylase family.</text>
</comment>
<dbReference type="EMBL" id="JAQLYE010000019">
    <property type="protein sequence ID" value="MDB8018532.1"/>
    <property type="molecule type" value="Genomic_DNA"/>
</dbReference>
<keyword evidence="2" id="KW-0680">Restriction system</keyword>
<dbReference type="PANTHER" id="PTHR30408">
    <property type="entry name" value="TYPE-1 RESTRICTION ENZYME ECOKI SPECIFICITY PROTEIN"/>
    <property type="match status" value="1"/>
</dbReference>
<gene>
    <name evidence="5" type="ORF">PNE45_10860</name>
</gene>
<dbReference type="InterPro" id="IPR052021">
    <property type="entry name" value="Type-I_RS_S_subunit"/>
</dbReference>
<dbReference type="GO" id="GO:0004519">
    <property type="term" value="F:endonuclease activity"/>
    <property type="evidence" value="ECO:0007669"/>
    <property type="project" value="UniProtKB-KW"/>
</dbReference>
<name>A0AAP3Q4D3_9FIRM</name>
<evidence type="ECO:0000256" key="2">
    <source>
        <dbReference type="ARBA" id="ARBA00022747"/>
    </source>
</evidence>
<dbReference type="InterPro" id="IPR044946">
    <property type="entry name" value="Restrct_endonuc_typeI_TRD_sf"/>
</dbReference>
<keyword evidence="5" id="KW-0255">Endonuclease</keyword>
<dbReference type="Gene3D" id="3.90.220.20">
    <property type="entry name" value="DNA methylase specificity domains"/>
    <property type="match status" value="1"/>
</dbReference>
<feature type="domain" description="Type I restriction modification DNA specificity" evidence="4">
    <location>
        <begin position="23"/>
        <end position="121"/>
    </location>
</feature>
<evidence type="ECO:0000313" key="6">
    <source>
        <dbReference type="Proteomes" id="UP001212823"/>
    </source>
</evidence>
<comment type="caution">
    <text evidence="5">The sequence shown here is derived from an EMBL/GenBank/DDBJ whole genome shotgun (WGS) entry which is preliminary data.</text>
</comment>
<protein>
    <submittedName>
        <fullName evidence="5">Restriction endonuclease subunit S</fullName>
    </submittedName>
</protein>
<dbReference type="SUPFAM" id="SSF116734">
    <property type="entry name" value="DNA methylase specificity domain"/>
    <property type="match status" value="1"/>
</dbReference>
<accession>A0AAP3Q4D3</accession>
<dbReference type="AlphaFoldDB" id="A0AAP3Q4D3"/>
<keyword evidence="5" id="KW-0540">Nuclease</keyword>
<keyword evidence="5" id="KW-0378">Hydrolase</keyword>
<evidence type="ECO:0000256" key="1">
    <source>
        <dbReference type="ARBA" id="ARBA00010923"/>
    </source>
</evidence>
<dbReference type="GO" id="GO:0003677">
    <property type="term" value="F:DNA binding"/>
    <property type="evidence" value="ECO:0007669"/>
    <property type="project" value="UniProtKB-KW"/>
</dbReference>
<dbReference type="GO" id="GO:0009307">
    <property type="term" value="P:DNA restriction-modification system"/>
    <property type="evidence" value="ECO:0007669"/>
    <property type="project" value="UniProtKB-KW"/>
</dbReference>